<proteinExistence type="predicted"/>
<evidence type="ECO:0000259" key="1">
    <source>
        <dbReference type="Pfam" id="PF20545"/>
    </source>
</evidence>
<dbReference type="Proteomes" id="UP000660070">
    <property type="component" value="Unassembled WGS sequence"/>
</dbReference>
<dbReference type="InterPro" id="IPR046647">
    <property type="entry name" value="DUF6759"/>
</dbReference>
<protein>
    <recommendedName>
        <fullName evidence="1">DUF6759 domain-containing protein</fullName>
    </recommendedName>
</protein>
<evidence type="ECO:0000313" key="2">
    <source>
        <dbReference type="EMBL" id="MBF8458175.1"/>
    </source>
</evidence>
<organism evidence="2 3">
    <name type="scientific">Kaistella gelatinilytica</name>
    <dbReference type="NCBI Taxonomy" id="2787636"/>
    <lineage>
        <taxon>Bacteria</taxon>
        <taxon>Pseudomonadati</taxon>
        <taxon>Bacteroidota</taxon>
        <taxon>Flavobacteriia</taxon>
        <taxon>Flavobacteriales</taxon>
        <taxon>Weeksellaceae</taxon>
        <taxon>Chryseobacterium group</taxon>
        <taxon>Kaistella</taxon>
    </lineage>
</organism>
<sequence>MKKIIFTLTVVTGLSLSAQKKNKDILNSKNIKEIENFLKTAHPDDGRRTVLKSKLIALKNSAWMKPDQQKVLNLKPTYIEIPKAVMQQKDNNEVEEFKILISENSAKHDEKTVKLLNQLFENDITNKEAILLMQNNSDCNMIVRIQGKEFYNLAVPAHGENSVVIKKGDYQLRSNVCDALYTSTKSIAKNMLVILNNPVVNSQSRTYAQNKNGASY</sequence>
<dbReference type="RefSeq" id="WP_196080625.1">
    <property type="nucleotide sequence ID" value="NZ_JADPVI010000004.1"/>
</dbReference>
<evidence type="ECO:0000313" key="3">
    <source>
        <dbReference type="Proteomes" id="UP000660070"/>
    </source>
</evidence>
<gene>
    <name evidence="2" type="ORF">IV494_13410</name>
</gene>
<feature type="domain" description="DUF6759" evidence="1">
    <location>
        <begin position="106"/>
        <end position="197"/>
    </location>
</feature>
<name>A0ABS0FER1_9FLAO</name>
<accession>A0ABS0FER1</accession>
<reference evidence="2 3" key="1">
    <citation type="submission" date="2020-11" db="EMBL/GenBank/DDBJ databases">
        <title>Kaistella gelatinilytica sp. nov., a flavobacterium isolated from Antarctic Soil.</title>
        <authorList>
            <person name="Li J."/>
        </authorList>
    </citation>
    <scope>NUCLEOTIDE SEQUENCE [LARGE SCALE GENOMIC DNA]</scope>
    <source>
        <strain evidence="2 3">G5-32</strain>
    </source>
</reference>
<dbReference type="Pfam" id="PF20545">
    <property type="entry name" value="DUF6759"/>
    <property type="match status" value="1"/>
</dbReference>
<keyword evidence="3" id="KW-1185">Reference proteome</keyword>
<comment type="caution">
    <text evidence="2">The sequence shown here is derived from an EMBL/GenBank/DDBJ whole genome shotgun (WGS) entry which is preliminary data.</text>
</comment>
<dbReference type="EMBL" id="JADPVI010000004">
    <property type="protein sequence ID" value="MBF8458175.1"/>
    <property type="molecule type" value="Genomic_DNA"/>
</dbReference>